<accession>A0A9P8XUT8</accession>
<evidence type="ECO:0000256" key="1">
    <source>
        <dbReference type="SAM" id="MobiDB-lite"/>
    </source>
</evidence>
<dbReference type="OrthoDB" id="3502863at2759"/>
<organism evidence="2 3">
    <name type="scientific">Microdochium trichocladiopsis</name>
    <dbReference type="NCBI Taxonomy" id="1682393"/>
    <lineage>
        <taxon>Eukaryota</taxon>
        <taxon>Fungi</taxon>
        <taxon>Dikarya</taxon>
        <taxon>Ascomycota</taxon>
        <taxon>Pezizomycotina</taxon>
        <taxon>Sordariomycetes</taxon>
        <taxon>Xylariomycetidae</taxon>
        <taxon>Xylariales</taxon>
        <taxon>Microdochiaceae</taxon>
        <taxon>Microdochium</taxon>
    </lineage>
</organism>
<dbReference type="Proteomes" id="UP000756346">
    <property type="component" value="Unassembled WGS sequence"/>
</dbReference>
<proteinExistence type="predicted"/>
<evidence type="ECO:0000313" key="3">
    <source>
        <dbReference type="Proteomes" id="UP000756346"/>
    </source>
</evidence>
<gene>
    <name evidence="2" type="ORF">B0I36DRAFT_369147</name>
</gene>
<dbReference type="GeneID" id="70189271"/>
<dbReference type="EMBL" id="JAGTJQ010000013">
    <property type="protein sequence ID" value="KAH7014158.1"/>
    <property type="molecule type" value="Genomic_DNA"/>
</dbReference>
<sequence length="84" mass="9009">MTATPNTQPAQPVDGVIAQPAPVVHKQPIVSQPMNPEQPHPEPSQQEMGLRGGDRGRGGMCPGRFCFIIPCPIPCDFCVFPCPC</sequence>
<feature type="region of interest" description="Disordered" evidence="1">
    <location>
        <begin position="27"/>
        <end position="54"/>
    </location>
</feature>
<reference evidence="2" key="1">
    <citation type="journal article" date="2021" name="Nat. Commun.">
        <title>Genetic determinants of endophytism in the Arabidopsis root mycobiome.</title>
        <authorList>
            <person name="Mesny F."/>
            <person name="Miyauchi S."/>
            <person name="Thiergart T."/>
            <person name="Pickel B."/>
            <person name="Atanasova L."/>
            <person name="Karlsson M."/>
            <person name="Huettel B."/>
            <person name="Barry K.W."/>
            <person name="Haridas S."/>
            <person name="Chen C."/>
            <person name="Bauer D."/>
            <person name="Andreopoulos W."/>
            <person name="Pangilinan J."/>
            <person name="LaButti K."/>
            <person name="Riley R."/>
            <person name="Lipzen A."/>
            <person name="Clum A."/>
            <person name="Drula E."/>
            <person name="Henrissat B."/>
            <person name="Kohler A."/>
            <person name="Grigoriev I.V."/>
            <person name="Martin F.M."/>
            <person name="Hacquard S."/>
        </authorList>
    </citation>
    <scope>NUCLEOTIDE SEQUENCE</scope>
    <source>
        <strain evidence="2">MPI-CAGE-CH-0230</strain>
    </source>
</reference>
<dbReference type="AlphaFoldDB" id="A0A9P8XUT8"/>
<evidence type="ECO:0000313" key="2">
    <source>
        <dbReference type="EMBL" id="KAH7014158.1"/>
    </source>
</evidence>
<comment type="caution">
    <text evidence="2">The sequence shown here is derived from an EMBL/GenBank/DDBJ whole genome shotgun (WGS) entry which is preliminary data.</text>
</comment>
<protein>
    <submittedName>
        <fullName evidence="2">Uncharacterized protein</fullName>
    </submittedName>
</protein>
<dbReference type="RefSeq" id="XP_046005125.1">
    <property type="nucleotide sequence ID" value="XM_046159725.1"/>
</dbReference>
<keyword evidence="3" id="KW-1185">Reference proteome</keyword>
<name>A0A9P8XUT8_9PEZI</name>